<organism evidence="15 16">
    <name type="scientific">Microdochium bolleyi</name>
    <dbReference type="NCBI Taxonomy" id="196109"/>
    <lineage>
        <taxon>Eukaryota</taxon>
        <taxon>Fungi</taxon>
        <taxon>Dikarya</taxon>
        <taxon>Ascomycota</taxon>
        <taxon>Pezizomycotina</taxon>
        <taxon>Sordariomycetes</taxon>
        <taxon>Xylariomycetidae</taxon>
        <taxon>Xylariales</taxon>
        <taxon>Microdochiaceae</taxon>
        <taxon>Microdochium</taxon>
    </lineage>
</organism>
<evidence type="ECO:0000256" key="2">
    <source>
        <dbReference type="ARBA" id="ARBA00006006"/>
    </source>
</evidence>
<keyword evidence="9 13" id="KW-0482">Metalloprotease</keyword>
<keyword evidence="6" id="KW-0732">Signal</keyword>
<dbReference type="PANTHER" id="PTHR33478:SF1">
    <property type="entry name" value="EXTRACELLULAR METALLOPROTEINASE MEP"/>
    <property type="match status" value="1"/>
</dbReference>
<feature type="domain" description="FTP" evidence="14">
    <location>
        <begin position="67"/>
        <end position="118"/>
    </location>
</feature>
<dbReference type="AlphaFoldDB" id="A0A136IUE8"/>
<evidence type="ECO:0000256" key="11">
    <source>
        <dbReference type="PIRSR" id="PIRSR601842-1"/>
    </source>
</evidence>
<dbReference type="SUPFAM" id="SSF55486">
    <property type="entry name" value="Metalloproteases ('zincins'), catalytic domain"/>
    <property type="match status" value="1"/>
</dbReference>
<comment type="subcellular location">
    <subcellularLocation>
        <location evidence="1 13">Secreted</location>
    </subcellularLocation>
</comment>
<dbReference type="Gene3D" id="3.10.170.10">
    <property type="match status" value="1"/>
</dbReference>
<evidence type="ECO:0000256" key="7">
    <source>
        <dbReference type="ARBA" id="ARBA00022801"/>
    </source>
</evidence>
<dbReference type="EMBL" id="KQ964258">
    <property type="protein sequence ID" value="KXJ88610.1"/>
    <property type="molecule type" value="Genomic_DNA"/>
</dbReference>
<dbReference type="OrthoDB" id="3227768at2759"/>
<dbReference type="EC" id="3.4.24.-" evidence="13"/>
<evidence type="ECO:0000256" key="6">
    <source>
        <dbReference type="ARBA" id="ARBA00022729"/>
    </source>
</evidence>
<keyword evidence="3 13" id="KW-0964">Secreted</keyword>
<evidence type="ECO:0000256" key="10">
    <source>
        <dbReference type="ARBA" id="ARBA00023145"/>
    </source>
</evidence>
<evidence type="ECO:0000256" key="13">
    <source>
        <dbReference type="RuleBase" id="RU364017"/>
    </source>
</evidence>
<dbReference type="Pfam" id="PF07504">
    <property type="entry name" value="FTP"/>
    <property type="match status" value="1"/>
</dbReference>
<evidence type="ECO:0000256" key="12">
    <source>
        <dbReference type="PIRSR" id="PIRSR601842-2"/>
    </source>
</evidence>
<protein>
    <recommendedName>
        <fullName evidence="13">Extracellular metalloproteinase</fullName>
        <ecNumber evidence="13">3.4.24.-</ecNumber>
    </recommendedName>
    <alternativeName>
        <fullName evidence="13">Fungalysin</fullName>
    </alternativeName>
</protein>
<dbReference type="GO" id="GO:0005576">
    <property type="term" value="C:extracellular region"/>
    <property type="evidence" value="ECO:0007669"/>
    <property type="project" value="UniProtKB-SubCell"/>
</dbReference>
<sequence length="617" mass="66164">MAGRSLINPTGSSVARRGIDLTAFAPPARAQYVNAEGTASKESLKLLRRETYVETASALVKQTAPNAQFRVVEDHYIGTNGIGHVNFKQTANGIDIDNADFNVNIAADGSVLSYGNSFYTGAIPSSLSRREDLNPVGALDHAVTTFALPIQGDATAEPTAGKDDFVLTGTAGAQSDPKARLVYFVKSDNSLVLTWRVETDVLDDWLLTYVDANSNGEVHSVVNYVSEAGLQVYPWGLNDPTEGSRQSLTDPWDKKASEFGWFSTGTESYTTTRGNNAIAQENRDGDSQYLSNYRPTSSSLAFEYPYSPATTDFKAYQDASITQLYYTANVYHDVLYSLGFTEAAGNFEVNNNGQGGKGNDAVILNAQDGSGTNNANFATPADGQIPRMRMYMWTKTTPQRDCSFEAGVVIHEYTHGLSNRLTGGPANSGCLSSTESGGMGEGWGDFMATAVRLKTSDTAAKSYAMGDWVNGGAGIRAYPYSTSKTTNPQTYKSANGMTSVHAIGTIWANMLYEMMWELIARRGKQTAAVLPTFDSKGVPTDGKFLAMKLVVDGMALQPCNPNFVQARDAIIDADKALTGGANACAIWTAFAKRGLGDGAKYSSSSRTESFTVKSGAC</sequence>
<dbReference type="InterPro" id="IPR011096">
    <property type="entry name" value="FTP_domain"/>
</dbReference>
<dbReference type="PANTHER" id="PTHR33478">
    <property type="entry name" value="EXTRACELLULAR METALLOPROTEINASE MEP"/>
    <property type="match status" value="1"/>
</dbReference>
<evidence type="ECO:0000259" key="14">
    <source>
        <dbReference type="Pfam" id="PF07504"/>
    </source>
</evidence>
<keyword evidence="7 13" id="KW-0378">Hydrolase</keyword>
<evidence type="ECO:0000256" key="5">
    <source>
        <dbReference type="ARBA" id="ARBA00022723"/>
    </source>
</evidence>
<feature type="active site" evidence="11">
    <location>
        <position position="412"/>
    </location>
</feature>
<keyword evidence="16" id="KW-1185">Reference proteome</keyword>
<keyword evidence="10 13" id="KW-0865">Zymogen</keyword>
<accession>A0A136IUE8</accession>
<name>A0A136IUE8_9PEZI</name>
<evidence type="ECO:0000256" key="1">
    <source>
        <dbReference type="ARBA" id="ARBA00004613"/>
    </source>
</evidence>
<gene>
    <name evidence="15" type="ORF">Micbo1qcDRAFT_189955</name>
</gene>
<evidence type="ECO:0000256" key="9">
    <source>
        <dbReference type="ARBA" id="ARBA00023049"/>
    </source>
</evidence>
<feature type="binding site" evidence="12">
    <location>
        <position position="411"/>
    </location>
    <ligand>
        <name>Zn(2+)</name>
        <dbReference type="ChEBI" id="CHEBI:29105"/>
        <note>catalytic</note>
    </ligand>
</feature>
<dbReference type="InterPro" id="IPR050371">
    <property type="entry name" value="Fungal_virulence_M36"/>
</dbReference>
<feature type="binding site" evidence="12">
    <location>
        <position position="227"/>
    </location>
    <ligand>
        <name>Zn(2+)</name>
        <dbReference type="ChEBI" id="CHEBI:29105"/>
        <note>catalytic</note>
    </ligand>
</feature>
<dbReference type="InterPro" id="IPR027268">
    <property type="entry name" value="Peptidase_M4/M1_CTD_sf"/>
</dbReference>
<evidence type="ECO:0000256" key="3">
    <source>
        <dbReference type="ARBA" id="ARBA00022525"/>
    </source>
</evidence>
<dbReference type="InParanoid" id="A0A136IUE8"/>
<dbReference type="GO" id="GO:0008270">
    <property type="term" value="F:zinc ion binding"/>
    <property type="evidence" value="ECO:0007669"/>
    <property type="project" value="InterPro"/>
</dbReference>
<evidence type="ECO:0000256" key="4">
    <source>
        <dbReference type="ARBA" id="ARBA00022670"/>
    </source>
</evidence>
<proteinExistence type="inferred from homology"/>
<dbReference type="Proteomes" id="UP000070501">
    <property type="component" value="Unassembled WGS sequence"/>
</dbReference>
<dbReference type="STRING" id="196109.A0A136IUE8"/>
<comment type="similarity">
    <text evidence="2 13">Belongs to the peptidase M36 family.</text>
</comment>
<keyword evidence="8 12" id="KW-0862">Zinc</keyword>
<keyword evidence="4 13" id="KW-0645">Protease</keyword>
<feature type="binding site" evidence="12">
    <location>
        <position position="441"/>
    </location>
    <ligand>
        <name>Zn(2+)</name>
        <dbReference type="ChEBI" id="CHEBI:29105"/>
        <note>catalytic</note>
    </ligand>
</feature>
<dbReference type="GO" id="GO:0006508">
    <property type="term" value="P:proteolysis"/>
    <property type="evidence" value="ECO:0007669"/>
    <property type="project" value="UniProtKB-KW"/>
</dbReference>
<evidence type="ECO:0000313" key="15">
    <source>
        <dbReference type="EMBL" id="KXJ88610.1"/>
    </source>
</evidence>
<feature type="binding site" evidence="12">
    <location>
        <position position="415"/>
    </location>
    <ligand>
        <name>Zn(2+)</name>
        <dbReference type="ChEBI" id="CHEBI:29105"/>
        <note>catalytic</note>
    </ligand>
</feature>
<dbReference type="Gene3D" id="1.10.390.10">
    <property type="entry name" value="Neutral Protease Domain 2"/>
    <property type="match status" value="1"/>
</dbReference>
<dbReference type="InterPro" id="IPR001842">
    <property type="entry name" value="Peptidase_M36"/>
</dbReference>
<comment type="cofactor">
    <cofactor evidence="12">
        <name>Zn(2+)</name>
        <dbReference type="ChEBI" id="CHEBI:29105"/>
    </cofactor>
    <text evidence="12">Binds 1 zinc ion per subunit.</text>
</comment>
<dbReference type="CDD" id="cd09596">
    <property type="entry name" value="M36"/>
    <property type="match status" value="1"/>
</dbReference>
<keyword evidence="5 12" id="KW-0479">Metal-binding</keyword>
<reference evidence="16" key="1">
    <citation type="submission" date="2016-02" db="EMBL/GenBank/DDBJ databases">
        <title>Draft genome sequence of Microdochium bolleyi, a fungal endophyte of beachgrass.</title>
        <authorList>
            <consortium name="DOE Joint Genome Institute"/>
            <person name="David A.S."/>
            <person name="May G."/>
            <person name="Haridas S."/>
            <person name="Lim J."/>
            <person name="Wang M."/>
            <person name="Labutti K."/>
            <person name="Lipzen A."/>
            <person name="Barry K."/>
            <person name="Grigoriev I.V."/>
        </authorList>
    </citation>
    <scope>NUCLEOTIDE SEQUENCE [LARGE SCALE GENOMIC DNA]</scope>
    <source>
        <strain evidence="16">J235TASD1</strain>
    </source>
</reference>
<dbReference type="GO" id="GO:0004222">
    <property type="term" value="F:metalloendopeptidase activity"/>
    <property type="evidence" value="ECO:0007669"/>
    <property type="project" value="InterPro"/>
</dbReference>
<evidence type="ECO:0000313" key="16">
    <source>
        <dbReference type="Proteomes" id="UP000070501"/>
    </source>
</evidence>
<dbReference type="PRINTS" id="PR00999">
    <property type="entry name" value="FUNGALYSIN"/>
</dbReference>
<dbReference type="Pfam" id="PF02128">
    <property type="entry name" value="Peptidase_M36"/>
    <property type="match status" value="1"/>
</dbReference>
<evidence type="ECO:0000256" key="8">
    <source>
        <dbReference type="ARBA" id="ARBA00022833"/>
    </source>
</evidence>